<feature type="non-terminal residue" evidence="1">
    <location>
        <position position="141"/>
    </location>
</feature>
<dbReference type="SUPFAM" id="SSF48695">
    <property type="entry name" value="Multiheme cytochromes"/>
    <property type="match status" value="1"/>
</dbReference>
<accession>A0A383D128</accession>
<organism evidence="1">
    <name type="scientific">marine metagenome</name>
    <dbReference type="NCBI Taxonomy" id="408172"/>
    <lineage>
        <taxon>unclassified sequences</taxon>
        <taxon>metagenomes</taxon>
        <taxon>ecological metagenomes</taxon>
    </lineage>
</organism>
<evidence type="ECO:0000313" key="1">
    <source>
        <dbReference type="EMBL" id="SVE37989.1"/>
    </source>
</evidence>
<sequence>MSGTGVVGVTVSQLFRSMFILFVFFDLALSQGYHPFPSVKTSESTQVEFEDFVGSKVCSECHEAIYDKWRQSTHGQAGGTPSEELVIGRFDGQPRHYADATVTPVRDGKGDYRFIVEWLGEKKDIKVDGVVGKGHMVGGGT</sequence>
<protein>
    <submittedName>
        <fullName evidence="1">Uncharacterized protein</fullName>
    </submittedName>
</protein>
<dbReference type="EMBL" id="UINC01213288">
    <property type="protein sequence ID" value="SVE37989.1"/>
    <property type="molecule type" value="Genomic_DNA"/>
</dbReference>
<gene>
    <name evidence="1" type="ORF">METZ01_LOCUS490843</name>
</gene>
<dbReference type="AlphaFoldDB" id="A0A383D128"/>
<reference evidence="1" key="1">
    <citation type="submission" date="2018-05" db="EMBL/GenBank/DDBJ databases">
        <authorList>
            <person name="Lanie J.A."/>
            <person name="Ng W.-L."/>
            <person name="Kazmierczak K.M."/>
            <person name="Andrzejewski T.M."/>
            <person name="Davidsen T.M."/>
            <person name="Wayne K.J."/>
            <person name="Tettelin H."/>
            <person name="Glass J.I."/>
            <person name="Rusch D."/>
            <person name="Podicherti R."/>
            <person name="Tsui H.-C.T."/>
            <person name="Winkler M.E."/>
        </authorList>
    </citation>
    <scope>NUCLEOTIDE SEQUENCE</scope>
</reference>
<dbReference type="Gene3D" id="1.10.1130.10">
    <property type="entry name" value="Flavocytochrome C3, Chain A"/>
    <property type="match status" value="1"/>
</dbReference>
<dbReference type="InterPro" id="IPR036280">
    <property type="entry name" value="Multihaem_cyt_sf"/>
</dbReference>
<name>A0A383D128_9ZZZZ</name>
<proteinExistence type="predicted"/>